<dbReference type="AlphaFoldDB" id="A0A5J5F9G9"/>
<accession>A0A5J5F9G9</accession>
<gene>
    <name evidence="3" type="ORF">FN846DRAFT_929350</name>
</gene>
<organism evidence="3 4">
    <name type="scientific">Sphaerosporella brunnea</name>
    <dbReference type="NCBI Taxonomy" id="1250544"/>
    <lineage>
        <taxon>Eukaryota</taxon>
        <taxon>Fungi</taxon>
        <taxon>Dikarya</taxon>
        <taxon>Ascomycota</taxon>
        <taxon>Pezizomycotina</taxon>
        <taxon>Pezizomycetes</taxon>
        <taxon>Pezizales</taxon>
        <taxon>Pyronemataceae</taxon>
        <taxon>Sphaerosporella</taxon>
    </lineage>
</organism>
<feature type="compositionally biased region" description="Gly residues" evidence="1">
    <location>
        <begin position="306"/>
        <end position="316"/>
    </location>
</feature>
<protein>
    <recommendedName>
        <fullName evidence="2">SUZ domain-containing protein</fullName>
    </recommendedName>
</protein>
<evidence type="ECO:0000256" key="1">
    <source>
        <dbReference type="SAM" id="MobiDB-lite"/>
    </source>
</evidence>
<reference evidence="3 4" key="1">
    <citation type="submission" date="2019-09" db="EMBL/GenBank/DDBJ databases">
        <title>Draft genome of the ectomycorrhizal ascomycete Sphaerosporella brunnea.</title>
        <authorList>
            <consortium name="DOE Joint Genome Institute"/>
            <person name="Benucci G.M."/>
            <person name="Marozzi G."/>
            <person name="Antonielli L."/>
            <person name="Sanchez S."/>
            <person name="Marco P."/>
            <person name="Wang X."/>
            <person name="Falini L.B."/>
            <person name="Barry K."/>
            <person name="Haridas S."/>
            <person name="Lipzen A."/>
            <person name="Labutti K."/>
            <person name="Grigoriev I.V."/>
            <person name="Murat C."/>
            <person name="Martin F."/>
            <person name="Albertini E."/>
            <person name="Donnini D."/>
            <person name="Bonito G."/>
        </authorList>
    </citation>
    <scope>NUCLEOTIDE SEQUENCE [LARGE SCALE GENOMIC DNA]</scope>
    <source>
        <strain evidence="3 4">Sb_GMNB300</strain>
    </source>
</reference>
<evidence type="ECO:0000313" key="3">
    <source>
        <dbReference type="EMBL" id="KAA8913491.1"/>
    </source>
</evidence>
<feature type="compositionally biased region" description="Low complexity" evidence="1">
    <location>
        <begin position="124"/>
        <end position="133"/>
    </location>
</feature>
<dbReference type="Proteomes" id="UP000326924">
    <property type="component" value="Unassembled WGS sequence"/>
</dbReference>
<proteinExistence type="predicted"/>
<comment type="caution">
    <text evidence="3">The sequence shown here is derived from an EMBL/GenBank/DDBJ whole genome shotgun (WGS) entry which is preliminary data.</text>
</comment>
<feature type="region of interest" description="Disordered" evidence="1">
    <location>
        <begin position="272"/>
        <end position="325"/>
    </location>
</feature>
<feature type="compositionally biased region" description="Basic and acidic residues" evidence="1">
    <location>
        <begin position="96"/>
        <end position="121"/>
    </location>
</feature>
<dbReference type="PROSITE" id="PS51673">
    <property type="entry name" value="SUZ"/>
    <property type="match status" value="1"/>
</dbReference>
<evidence type="ECO:0000313" key="4">
    <source>
        <dbReference type="Proteomes" id="UP000326924"/>
    </source>
</evidence>
<dbReference type="EMBL" id="VXIS01000014">
    <property type="protein sequence ID" value="KAA8913491.1"/>
    <property type="molecule type" value="Genomic_DNA"/>
</dbReference>
<keyword evidence="4" id="KW-1185">Reference proteome</keyword>
<feature type="domain" description="SUZ" evidence="2">
    <location>
        <begin position="51"/>
        <end position="126"/>
    </location>
</feature>
<evidence type="ECO:0000259" key="2">
    <source>
        <dbReference type="PROSITE" id="PS51673"/>
    </source>
</evidence>
<feature type="compositionally biased region" description="Pro residues" evidence="1">
    <location>
        <begin position="151"/>
        <end position="161"/>
    </location>
</feature>
<dbReference type="InterPro" id="IPR024771">
    <property type="entry name" value="SUZ"/>
</dbReference>
<sequence length="325" mass="35183">MSHLRRTAIPNSWDDDDDWGVPAATTSPPSPPVILASSRAPASSSSFPINDAPVVITSSQQPKTFYKPEITLLKRSSPSATPEPKPSSNSSSSSFRNEEKERIERERKEKERRYQEAKDRIFASSSTSTSSTPEKGKGKKSGRNTPKKASPTPPPLPPPVEKPARNSNDAPKPKLTPPPQSTGAITGFSLNSGSFGAAPVKARERDAWQLRQVALDGKMLESQAQQYGFGRDEELLGDKERGLDWDEFRRDRWEGGPEDEISGRLDRLEFVEVGESADEPAAPRRPAQSGVITPVREPRGPEGEGRGFGGGGGRGRGSGRRGASS</sequence>
<feature type="compositionally biased region" description="Polar residues" evidence="1">
    <location>
        <begin position="181"/>
        <end position="194"/>
    </location>
</feature>
<dbReference type="OrthoDB" id="5401166at2759"/>
<dbReference type="InParanoid" id="A0A5J5F9G9"/>
<feature type="compositionally biased region" description="Basic residues" evidence="1">
    <location>
        <begin position="137"/>
        <end position="146"/>
    </location>
</feature>
<feature type="region of interest" description="Disordered" evidence="1">
    <location>
        <begin position="1"/>
        <end position="202"/>
    </location>
</feature>
<feature type="compositionally biased region" description="Basic and acidic residues" evidence="1">
    <location>
        <begin position="296"/>
        <end position="305"/>
    </location>
</feature>
<name>A0A5J5F9G9_9PEZI</name>
<feature type="compositionally biased region" description="Low complexity" evidence="1">
    <location>
        <begin position="36"/>
        <end position="46"/>
    </location>
</feature>
<dbReference type="Pfam" id="PF12752">
    <property type="entry name" value="SUZ"/>
    <property type="match status" value="1"/>
</dbReference>